<accession>A0A7J7EYA4</accession>
<protein>
    <submittedName>
        <fullName evidence="1">Uncharacterized protein</fullName>
    </submittedName>
</protein>
<proteinExistence type="predicted"/>
<dbReference type="Proteomes" id="UP000551758">
    <property type="component" value="Unassembled WGS sequence"/>
</dbReference>
<sequence length="130" mass="14546">MQPVVVVGVDNQVLCTVVPVTLVSLPISVQTQTFLPSVMRLQCALIDVLFPVRWDLHRNSDCETQNSTNERRLMGHAVDLLSDLENILGLPIHWIMVDNRSLLLKTNIGPNTYLSRGPTQNPGINFDIED</sequence>
<keyword evidence="2" id="KW-1185">Reference proteome</keyword>
<dbReference type="EMBL" id="JACDTQ010001936">
    <property type="protein sequence ID" value="KAF5920671.1"/>
    <property type="molecule type" value="Genomic_DNA"/>
</dbReference>
<name>A0A7J7EYA4_DICBM</name>
<reference evidence="1 2" key="1">
    <citation type="journal article" date="2020" name="Mol. Biol. Evol.">
        <title>Interspecific Gene Flow and the Evolution of Specialization in Black and White Rhinoceros.</title>
        <authorList>
            <person name="Moodley Y."/>
            <person name="Westbury M.V."/>
            <person name="Russo I.M."/>
            <person name="Gopalakrishnan S."/>
            <person name="Rakotoarivelo A."/>
            <person name="Olsen R.A."/>
            <person name="Prost S."/>
            <person name="Tunstall T."/>
            <person name="Ryder O.A."/>
            <person name="Dalen L."/>
            <person name="Bruford M.W."/>
        </authorList>
    </citation>
    <scope>NUCLEOTIDE SEQUENCE [LARGE SCALE GENOMIC DNA]</scope>
    <source>
        <strain evidence="1">SBR-YM</strain>
        <tissue evidence="1">Skin</tissue>
    </source>
</reference>
<evidence type="ECO:0000313" key="1">
    <source>
        <dbReference type="EMBL" id="KAF5920671.1"/>
    </source>
</evidence>
<dbReference type="AlphaFoldDB" id="A0A7J7EYA4"/>
<evidence type="ECO:0000313" key="2">
    <source>
        <dbReference type="Proteomes" id="UP000551758"/>
    </source>
</evidence>
<comment type="caution">
    <text evidence="1">The sequence shown here is derived from an EMBL/GenBank/DDBJ whole genome shotgun (WGS) entry which is preliminary data.</text>
</comment>
<gene>
    <name evidence="1" type="ORF">HPG69_014708</name>
</gene>
<organism evidence="1 2">
    <name type="scientific">Diceros bicornis minor</name>
    <name type="common">South-central black rhinoceros</name>
    <dbReference type="NCBI Taxonomy" id="77932"/>
    <lineage>
        <taxon>Eukaryota</taxon>
        <taxon>Metazoa</taxon>
        <taxon>Chordata</taxon>
        <taxon>Craniata</taxon>
        <taxon>Vertebrata</taxon>
        <taxon>Euteleostomi</taxon>
        <taxon>Mammalia</taxon>
        <taxon>Eutheria</taxon>
        <taxon>Laurasiatheria</taxon>
        <taxon>Perissodactyla</taxon>
        <taxon>Rhinocerotidae</taxon>
        <taxon>Diceros</taxon>
    </lineage>
</organism>